<dbReference type="InterPro" id="IPR018391">
    <property type="entry name" value="PQQ_b-propeller_rpt"/>
</dbReference>
<evidence type="ECO:0000313" key="3">
    <source>
        <dbReference type="EMBL" id="GAF96694.1"/>
    </source>
</evidence>
<dbReference type="AlphaFoldDB" id="X0TTY6"/>
<name>X0TTY6_9ZZZZ</name>
<dbReference type="PANTHER" id="PTHR34512">
    <property type="entry name" value="CELL SURFACE PROTEIN"/>
    <property type="match status" value="1"/>
</dbReference>
<accession>X0TTY6</accession>
<dbReference type="PANTHER" id="PTHR34512:SF30">
    <property type="entry name" value="OUTER MEMBRANE PROTEIN ASSEMBLY FACTOR BAMB"/>
    <property type="match status" value="1"/>
</dbReference>
<evidence type="ECO:0000259" key="2">
    <source>
        <dbReference type="Pfam" id="PF13360"/>
    </source>
</evidence>
<dbReference type="SUPFAM" id="SSF50998">
    <property type="entry name" value="Quinoprotein alcohol dehydrogenase-like"/>
    <property type="match status" value="1"/>
</dbReference>
<protein>
    <recommendedName>
        <fullName evidence="2">Pyrrolo-quinoline quinone repeat domain-containing protein</fullName>
    </recommendedName>
</protein>
<dbReference type="InterPro" id="IPR002372">
    <property type="entry name" value="PQQ_rpt_dom"/>
</dbReference>
<feature type="non-terminal residue" evidence="3">
    <location>
        <position position="298"/>
    </location>
</feature>
<feature type="domain" description="Pyrrolo-quinoline quinone repeat" evidence="2">
    <location>
        <begin position="10"/>
        <end position="82"/>
    </location>
</feature>
<organism evidence="3">
    <name type="scientific">marine sediment metagenome</name>
    <dbReference type="NCBI Taxonomy" id="412755"/>
    <lineage>
        <taxon>unclassified sequences</taxon>
        <taxon>metagenomes</taxon>
        <taxon>ecological metagenomes</taxon>
    </lineage>
</organism>
<dbReference type="InterPro" id="IPR015943">
    <property type="entry name" value="WD40/YVTN_repeat-like_dom_sf"/>
</dbReference>
<gene>
    <name evidence="3" type="ORF">S01H1_19774</name>
</gene>
<feature type="region of interest" description="Disordered" evidence="1">
    <location>
        <begin position="226"/>
        <end position="246"/>
    </location>
</feature>
<sequence>RVFLHSEGHHVACLDARSGKVLWKTSDPKLLKAVSEPFSKGLGFKTTPYTICTANALYFGGRGRKNVVGVSATDGKLLWVRGGAYNATNLLYTGGHLYAHLRSATMLSPLTGETVKDIGTAKRSCARFTGCPDSLFHRGSIRGGEGTTRYRRGLEQPTVIHAFRPPCNDGIIAAGGLLHITPWDCDCNLQLMGTIALCSAGSFRLNRPATEADRLEKLADVHVPVQQPPPWHTLRADKHRSSSTPVKLPETVTKLAEWKPQTPFRPSPPTAAHGLVFLGGDDGAVRAIDAATGKLKWT</sequence>
<dbReference type="SMART" id="SM00564">
    <property type="entry name" value="PQQ"/>
    <property type="match status" value="2"/>
</dbReference>
<dbReference type="EMBL" id="BARS01010726">
    <property type="protein sequence ID" value="GAF96694.1"/>
    <property type="molecule type" value="Genomic_DNA"/>
</dbReference>
<feature type="non-terminal residue" evidence="3">
    <location>
        <position position="1"/>
    </location>
</feature>
<reference evidence="3" key="1">
    <citation type="journal article" date="2014" name="Front. Microbiol.">
        <title>High frequency of phylogenetically diverse reductive dehalogenase-homologous genes in deep subseafloor sedimentary metagenomes.</title>
        <authorList>
            <person name="Kawai M."/>
            <person name="Futagami T."/>
            <person name="Toyoda A."/>
            <person name="Takaki Y."/>
            <person name="Nishi S."/>
            <person name="Hori S."/>
            <person name="Arai W."/>
            <person name="Tsubouchi T."/>
            <person name="Morono Y."/>
            <person name="Uchiyama I."/>
            <person name="Ito T."/>
            <person name="Fujiyama A."/>
            <person name="Inagaki F."/>
            <person name="Takami H."/>
        </authorList>
    </citation>
    <scope>NUCLEOTIDE SEQUENCE</scope>
    <source>
        <strain evidence="3">Expedition CK06-06</strain>
    </source>
</reference>
<comment type="caution">
    <text evidence="3">The sequence shown here is derived from an EMBL/GenBank/DDBJ whole genome shotgun (WGS) entry which is preliminary data.</text>
</comment>
<evidence type="ECO:0000256" key="1">
    <source>
        <dbReference type="SAM" id="MobiDB-lite"/>
    </source>
</evidence>
<proteinExistence type="predicted"/>
<dbReference type="Pfam" id="PF13360">
    <property type="entry name" value="PQQ_2"/>
    <property type="match status" value="1"/>
</dbReference>
<dbReference type="Gene3D" id="2.130.10.10">
    <property type="entry name" value="YVTN repeat-like/Quinoprotein amine dehydrogenase"/>
    <property type="match status" value="1"/>
</dbReference>
<dbReference type="InterPro" id="IPR011047">
    <property type="entry name" value="Quinoprotein_ADH-like_sf"/>
</dbReference>
<dbReference type="Gene3D" id="2.40.10.480">
    <property type="match status" value="1"/>
</dbReference>